<dbReference type="PANTHER" id="PTHR32176">
    <property type="entry name" value="XYLOSE ISOMERASE"/>
    <property type="match status" value="1"/>
</dbReference>
<evidence type="ECO:0000259" key="8">
    <source>
        <dbReference type="PROSITE" id="PS51635"/>
    </source>
</evidence>
<comment type="similarity">
    <text evidence="1 7">Belongs to the patatin family.</text>
</comment>
<feature type="short sequence motif" description="GXSXG" evidence="6">
    <location>
        <begin position="65"/>
        <end position="69"/>
    </location>
</feature>
<comment type="function">
    <text evidence="7">Lipolytic acyl hydrolase (LAH).</text>
</comment>
<evidence type="ECO:0000256" key="6">
    <source>
        <dbReference type="PROSITE-ProRule" id="PRU01161"/>
    </source>
</evidence>
<protein>
    <recommendedName>
        <fullName evidence="7">Patatin</fullName>
        <ecNumber evidence="7">3.1.1.-</ecNumber>
    </recommendedName>
</protein>
<evidence type="ECO:0000256" key="4">
    <source>
        <dbReference type="ARBA" id="ARBA00022963"/>
    </source>
</evidence>
<keyword evidence="2 6" id="KW-0378">Hydrolase</keyword>
<feature type="active site" description="Proton acceptor" evidence="6">
    <location>
        <position position="510"/>
    </location>
</feature>
<feature type="domain" description="PNPLA" evidence="8">
    <location>
        <begin position="316"/>
        <end position="523"/>
    </location>
</feature>
<proteinExistence type="inferred from homology"/>
<keyword evidence="10" id="KW-1185">Reference proteome</keyword>
<comment type="caution">
    <text evidence="9">The sequence shown here is derived from an EMBL/GenBank/DDBJ whole genome shotgun (WGS) entry which is preliminary data.</text>
</comment>
<dbReference type="PROSITE" id="PS51635">
    <property type="entry name" value="PNPLA"/>
    <property type="match status" value="2"/>
</dbReference>
<keyword evidence="9" id="KW-0808">Transferase</keyword>
<feature type="active site" description="Nucleophile" evidence="6">
    <location>
        <position position="360"/>
    </location>
</feature>
<dbReference type="GO" id="GO:0016042">
    <property type="term" value="P:lipid catabolic process"/>
    <property type="evidence" value="ECO:0007669"/>
    <property type="project" value="UniProtKB-UniRule"/>
</dbReference>
<dbReference type="GO" id="GO:0016740">
    <property type="term" value="F:transferase activity"/>
    <property type="evidence" value="ECO:0007669"/>
    <property type="project" value="UniProtKB-KW"/>
</dbReference>
<feature type="domain" description="PNPLA" evidence="8">
    <location>
        <begin position="23"/>
        <end position="209"/>
    </location>
</feature>
<dbReference type="InterPro" id="IPR002641">
    <property type="entry name" value="PNPLA_dom"/>
</dbReference>
<dbReference type="GO" id="GO:0047372">
    <property type="term" value="F:monoacylglycerol lipase activity"/>
    <property type="evidence" value="ECO:0007669"/>
    <property type="project" value="TreeGrafter"/>
</dbReference>
<gene>
    <name evidence="9" type="ORF">CKAN_02173800</name>
</gene>
<feature type="active site" description="Proton acceptor" evidence="6">
    <location>
        <position position="194"/>
    </location>
</feature>
<organism evidence="9 10">
    <name type="scientific">Cinnamomum micranthum f. kanehirae</name>
    <dbReference type="NCBI Taxonomy" id="337451"/>
    <lineage>
        <taxon>Eukaryota</taxon>
        <taxon>Viridiplantae</taxon>
        <taxon>Streptophyta</taxon>
        <taxon>Embryophyta</taxon>
        <taxon>Tracheophyta</taxon>
        <taxon>Spermatophyta</taxon>
        <taxon>Magnoliopsida</taxon>
        <taxon>Magnoliidae</taxon>
        <taxon>Laurales</taxon>
        <taxon>Lauraceae</taxon>
        <taxon>Cinnamomum</taxon>
    </lineage>
</organism>
<dbReference type="FunFam" id="3.40.1090.10:FF:000005">
    <property type="entry name" value="Patatin"/>
    <property type="match status" value="1"/>
</dbReference>
<feature type="short sequence motif" description="GXGXXG" evidence="6">
    <location>
        <begin position="27"/>
        <end position="32"/>
    </location>
</feature>
<name>A0A443PP12_9MAGN</name>
<evidence type="ECO:0000313" key="9">
    <source>
        <dbReference type="EMBL" id="RWR92524.1"/>
    </source>
</evidence>
<keyword evidence="4 6" id="KW-0442">Lipid degradation</keyword>
<feature type="short sequence motif" description="GXGXXG" evidence="6">
    <location>
        <begin position="320"/>
        <end position="325"/>
    </location>
</feature>
<dbReference type="OrthoDB" id="1658288at2759"/>
<feature type="short sequence motif" description="DGA/G" evidence="6">
    <location>
        <begin position="510"/>
        <end position="512"/>
    </location>
</feature>
<accession>A0A443PP12</accession>
<dbReference type="EMBL" id="QPKB01000009">
    <property type="protein sequence ID" value="RWR92524.1"/>
    <property type="molecule type" value="Genomic_DNA"/>
</dbReference>
<dbReference type="STRING" id="337451.A0A443PP12"/>
<dbReference type="AlphaFoldDB" id="A0A443PP12"/>
<dbReference type="EC" id="3.1.1.-" evidence="7"/>
<dbReference type="Proteomes" id="UP000283530">
    <property type="component" value="Unassembled WGS sequence"/>
</dbReference>
<evidence type="ECO:0000256" key="1">
    <source>
        <dbReference type="ARBA" id="ARBA00010240"/>
    </source>
</evidence>
<dbReference type="GO" id="GO:0006952">
    <property type="term" value="P:defense response"/>
    <property type="evidence" value="ECO:0007669"/>
    <property type="project" value="UniProtKB-KW"/>
</dbReference>
<comment type="caution">
    <text evidence="6">Lacks conserved residue(s) required for the propagation of feature annotation.</text>
</comment>
<feature type="active site" description="Nucleophile" evidence="6">
    <location>
        <position position="67"/>
    </location>
</feature>
<dbReference type="InterPro" id="IPR016035">
    <property type="entry name" value="Acyl_Trfase/lysoPLipase"/>
</dbReference>
<keyword evidence="3" id="KW-0611">Plant defense</keyword>
<evidence type="ECO:0000256" key="7">
    <source>
        <dbReference type="RuleBase" id="RU361262"/>
    </source>
</evidence>
<dbReference type="GO" id="GO:0004620">
    <property type="term" value="F:phospholipase activity"/>
    <property type="evidence" value="ECO:0007669"/>
    <property type="project" value="TreeGrafter"/>
</dbReference>
<comment type="domain">
    <text evidence="7">The nitrogen atoms of the two glycine residues in the GGXR motif define the oxyanion hole, and stabilize the oxyanion that forms during the nucleophilic attack by the catalytic serine during substrate cleavage.</text>
</comment>
<reference evidence="9 10" key="1">
    <citation type="journal article" date="2019" name="Nat. Plants">
        <title>Stout camphor tree genome fills gaps in understanding of flowering plant genome evolution.</title>
        <authorList>
            <person name="Chaw S.M."/>
            <person name="Liu Y.C."/>
            <person name="Wu Y.W."/>
            <person name="Wang H.Y."/>
            <person name="Lin C.I."/>
            <person name="Wu C.S."/>
            <person name="Ke H.M."/>
            <person name="Chang L.Y."/>
            <person name="Hsu C.Y."/>
            <person name="Yang H.T."/>
            <person name="Sudianto E."/>
            <person name="Hsu M.H."/>
            <person name="Wu K.P."/>
            <person name="Wang L.N."/>
            <person name="Leebens-Mack J.H."/>
            <person name="Tsai I.J."/>
        </authorList>
    </citation>
    <scope>NUCLEOTIDE SEQUENCE [LARGE SCALE GENOMIC DNA]</scope>
    <source>
        <strain evidence="10">cv. Chaw 1501</strain>
        <tissue evidence="9">Young leaves</tissue>
    </source>
</reference>
<dbReference type="Gene3D" id="3.40.1090.10">
    <property type="entry name" value="Cytosolic phospholipase A2 catalytic domain"/>
    <property type="match status" value="3"/>
</dbReference>
<evidence type="ECO:0000256" key="3">
    <source>
        <dbReference type="ARBA" id="ARBA00022821"/>
    </source>
</evidence>
<evidence type="ECO:0000313" key="10">
    <source>
        <dbReference type="Proteomes" id="UP000283530"/>
    </source>
</evidence>
<feature type="short sequence motif" description="GXSXG" evidence="6">
    <location>
        <begin position="358"/>
        <end position="362"/>
    </location>
</feature>
<dbReference type="CDD" id="cd07214">
    <property type="entry name" value="Pat17_isozyme_like"/>
    <property type="match status" value="1"/>
</dbReference>
<sequence length="703" mass="76183">MDGILPNIDPIQPPIYGDLITILSIDGGGIRGIIPATILSFLESQLQELDGEDARIADYFDVIAGTSTGGLVTAMLTAPNEKNRPLFAAKDITAFYFEHGPRIFPQSGGLLASVRNIVKAVVGPKYDGKYLHAIIGKTLGQTRLHQTLTNAVIPAFDIKQLHPTIFSTLEALVAMSEVTLFKGNPDFFPIKPIDYGRFLVISLGTGARKEEEKYSAEEASEWGILGWIASKGNTPLIDSFIQASSDMVDIHISVVFQALRSGSSYLRIQDDTLRGAVSSTDISTKENLENLLSVGKGLLKKPVSMPPTYGNLITILSIDGGGIRGIIPAKILSFLESQLQEIDGKDARIADYFDVVAGTSTGGLVATMLTAPNEKNRPLFTAKDITAFYVEHGPKIFPNSGCLLASAKNILKAVAGPKYDGKYLHEIIRKILGQTRLHQTLTNTVIPTFDIKLLQPTIFSTFEVKSKPSLDALLSDICIGTSAAPTYLPAHYFKTGDSSEGNVREFNLIDGGVAANNPALVAMSEVTRQVFEENPNFFPIKPMDYGKFLVISVGTGTQKKEEKYSAKAAGKWGVLGWLVNSGNSPLVDVFSQASGDMVDIHICVVFEALHSCSNYLRIQDDTLEGPVSSVDISTKENLENLVSIGEGLLKKPVSRVNIQTGKYEATTNEGTNEEALTRLAKLLSEERRLREAKSSHKTPPMSS</sequence>
<keyword evidence="5 6" id="KW-0443">Lipid metabolism</keyword>
<dbReference type="SUPFAM" id="SSF52151">
    <property type="entry name" value="FabD/lysophospholipase-like"/>
    <property type="match status" value="2"/>
</dbReference>
<dbReference type="PANTHER" id="PTHR32176:SF120">
    <property type="entry name" value="PATATIN"/>
    <property type="match status" value="1"/>
</dbReference>
<dbReference type="Pfam" id="PF01734">
    <property type="entry name" value="Patatin"/>
    <property type="match status" value="2"/>
</dbReference>
<evidence type="ECO:0000256" key="5">
    <source>
        <dbReference type="ARBA" id="ARBA00023098"/>
    </source>
</evidence>
<evidence type="ECO:0000256" key="2">
    <source>
        <dbReference type="ARBA" id="ARBA00022801"/>
    </source>
</evidence>